<sequence>FFFFGEGAFLWGPGNWALWGGGVFGEKNPVFFFWGKKKIFFLKKKKKGVGGFFWDFF</sequence>
<organism evidence="1">
    <name type="scientific">Tityus discrepans</name>
    <name type="common">Venezuelan scorpion</name>
    <dbReference type="NCBI Taxonomy" id="57059"/>
    <lineage>
        <taxon>Eukaryota</taxon>
        <taxon>Metazoa</taxon>
        <taxon>Ecdysozoa</taxon>
        <taxon>Arthropoda</taxon>
        <taxon>Chelicerata</taxon>
        <taxon>Arachnida</taxon>
        <taxon>Scorpiones</taxon>
        <taxon>Buthida</taxon>
        <taxon>Buthoidea</taxon>
        <taxon>Buthidae</taxon>
        <taxon>Tityus</taxon>
    </lineage>
</organism>
<name>C9X4G5_TITDI</name>
<dbReference type="AlphaFoldDB" id="C9X4G5"/>
<dbReference type="EMBL" id="FN392243">
    <property type="protein sequence ID" value="CAY61862.1"/>
    <property type="molecule type" value="mRNA"/>
</dbReference>
<proteinExistence type="evidence at transcript level"/>
<feature type="non-terminal residue" evidence="1">
    <location>
        <position position="1"/>
    </location>
</feature>
<reference evidence="1" key="1">
    <citation type="submission" date="2009-05" db="EMBL/GenBank/DDBJ databases">
        <title>Molecular cloning and nucleotide sequence analysis of genes from Tityus discrepans cDNA library.</title>
        <authorList>
            <person name="D'Suze G."/>
            <person name="Schwartz E.F."/>
            <person name="Garcia B.I."/>
            <person name="Sevcik C."/>
            <person name="Possani L.D."/>
        </authorList>
    </citation>
    <scope>NUCLEOTIDE SEQUENCE</scope>
    <source>
        <tissue evidence="1">Venom gland</tissue>
    </source>
</reference>
<evidence type="ECO:0000313" key="1">
    <source>
        <dbReference type="EMBL" id="CAY61862.1"/>
    </source>
</evidence>
<accession>C9X4G5</accession>
<protein>
    <submittedName>
        <fullName evidence="1">Uncharacterized protein</fullName>
    </submittedName>
</protein>